<dbReference type="CDD" id="cd04187">
    <property type="entry name" value="DPM1_like_bac"/>
    <property type="match status" value="1"/>
</dbReference>
<gene>
    <name evidence="3" type="ORF">H8R92_01045</name>
</gene>
<comment type="caution">
    <text evidence="3">The sequence shown here is derived from an EMBL/GenBank/DDBJ whole genome shotgun (WGS) entry which is preliminary data.</text>
</comment>
<keyword evidence="1" id="KW-0472">Membrane</keyword>
<feature type="transmembrane region" description="Helical" evidence="1">
    <location>
        <begin position="210"/>
        <end position="231"/>
    </location>
</feature>
<feature type="transmembrane region" description="Helical" evidence="1">
    <location>
        <begin position="237"/>
        <end position="257"/>
    </location>
</feature>
<name>A0A8I0AC73_9CLOT</name>
<accession>A0A8I0AC73</accession>
<feature type="transmembrane region" description="Helical" evidence="1">
    <location>
        <begin position="264"/>
        <end position="290"/>
    </location>
</feature>
<dbReference type="RefSeq" id="WP_186834450.1">
    <property type="nucleotide sequence ID" value="NZ_JACOOQ010000001.1"/>
</dbReference>
<dbReference type="EMBL" id="JACOOQ010000001">
    <property type="protein sequence ID" value="MBC5639035.1"/>
    <property type="molecule type" value="Genomic_DNA"/>
</dbReference>
<dbReference type="Proteomes" id="UP000662088">
    <property type="component" value="Unassembled WGS sequence"/>
</dbReference>
<dbReference type="Gene3D" id="3.90.550.10">
    <property type="entry name" value="Spore Coat Polysaccharide Biosynthesis Protein SpsA, Chain A"/>
    <property type="match status" value="1"/>
</dbReference>
<dbReference type="PANTHER" id="PTHR48090:SF8">
    <property type="entry name" value="GLYCOSYLTRANSFERASE CSBB-RELATED"/>
    <property type="match status" value="1"/>
</dbReference>
<sequence>MDKLSVIVPCYNEEKAILLFYKEFCKIYSCMKDVEFQVIFIDDGSSDNTLNEIKKIADGDECCSYISFSRNFGKEAALYAGLNKASGNYIAMMDVDLQDPPILLQEMFYFIKVKRYDAVVARRVNRKGEPIIRSCFARQFYKIIRRISKNNIVDGARDFRMITRQVAEAVLGMNEFNRFSKEMFSWVGFKTKWIEYENKNRIIGESKWSFIKLFTYAINGIMAFSTIPLSIATIAGSLFIVVSMIMICIFIIKILFFSQKVGELSLLILAMFFIGGIQLFCTGIVGQYLAKVYVETKKRPIYIIKEEV</sequence>
<keyword evidence="1" id="KW-0812">Transmembrane</keyword>
<dbReference type="GO" id="GO:0005886">
    <property type="term" value="C:plasma membrane"/>
    <property type="evidence" value="ECO:0007669"/>
    <property type="project" value="TreeGrafter"/>
</dbReference>
<evidence type="ECO:0000313" key="4">
    <source>
        <dbReference type="Proteomes" id="UP000662088"/>
    </source>
</evidence>
<dbReference type="InterPro" id="IPR029044">
    <property type="entry name" value="Nucleotide-diphossugar_trans"/>
</dbReference>
<dbReference type="InterPro" id="IPR050256">
    <property type="entry name" value="Glycosyltransferase_2"/>
</dbReference>
<organism evidence="3 4">
    <name type="scientific">Clostridium lentum</name>
    <dbReference type="NCBI Taxonomy" id="2763037"/>
    <lineage>
        <taxon>Bacteria</taxon>
        <taxon>Bacillati</taxon>
        <taxon>Bacillota</taxon>
        <taxon>Clostridia</taxon>
        <taxon>Eubacteriales</taxon>
        <taxon>Clostridiaceae</taxon>
        <taxon>Clostridium</taxon>
    </lineage>
</organism>
<feature type="domain" description="Glycosyltransferase 2-like" evidence="2">
    <location>
        <begin position="5"/>
        <end position="170"/>
    </location>
</feature>
<dbReference type="GO" id="GO:0016740">
    <property type="term" value="F:transferase activity"/>
    <property type="evidence" value="ECO:0007669"/>
    <property type="project" value="UniProtKB-KW"/>
</dbReference>
<protein>
    <submittedName>
        <fullName evidence="3">Glycosyltransferase family 2 protein</fullName>
    </submittedName>
</protein>
<evidence type="ECO:0000259" key="2">
    <source>
        <dbReference type="Pfam" id="PF00535"/>
    </source>
</evidence>
<keyword evidence="3" id="KW-0808">Transferase</keyword>
<proteinExistence type="predicted"/>
<dbReference type="SUPFAM" id="SSF53448">
    <property type="entry name" value="Nucleotide-diphospho-sugar transferases"/>
    <property type="match status" value="1"/>
</dbReference>
<dbReference type="InterPro" id="IPR001173">
    <property type="entry name" value="Glyco_trans_2-like"/>
</dbReference>
<evidence type="ECO:0000256" key="1">
    <source>
        <dbReference type="SAM" id="Phobius"/>
    </source>
</evidence>
<dbReference type="AlphaFoldDB" id="A0A8I0AC73"/>
<dbReference type="PANTHER" id="PTHR48090">
    <property type="entry name" value="UNDECAPRENYL-PHOSPHATE 4-DEOXY-4-FORMAMIDO-L-ARABINOSE TRANSFERASE-RELATED"/>
    <property type="match status" value="1"/>
</dbReference>
<dbReference type="Pfam" id="PF00535">
    <property type="entry name" value="Glycos_transf_2"/>
    <property type="match status" value="1"/>
</dbReference>
<keyword evidence="1" id="KW-1133">Transmembrane helix</keyword>
<reference evidence="3" key="1">
    <citation type="submission" date="2020-08" db="EMBL/GenBank/DDBJ databases">
        <title>Genome public.</title>
        <authorList>
            <person name="Liu C."/>
            <person name="Sun Q."/>
        </authorList>
    </citation>
    <scope>NUCLEOTIDE SEQUENCE</scope>
    <source>
        <strain evidence="3">NSJ-42</strain>
    </source>
</reference>
<keyword evidence="4" id="KW-1185">Reference proteome</keyword>
<evidence type="ECO:0000313" key="3">
    <source>
        <dbReference type="EMBL" id="MBC5639035.1"/>
    </source>
</evidence>